<dbReference type="EMBL" id="LVVM01001971">
    <property type="protein sequence ID" value="OJA17511.1"/>
    <property type="molecule type" value="Genomic_DNA"/>
</dbReference>
<keyword evidence="3" id="KW-1185">Reference proteome</keyword>
<reference evidence="2 3" key="1">
    <citation type="submission" date="2016-03" db="EMBL/GenBank/DDBJ databases">
        <title>Comparative genomics of the ectomycorrhizal sister species Rhizopogon vinicolor and Rhizopogon vesiculosus (Basidiomycota: Boletales) reveals a divergence of the mating type B locus.</title>
        <authorList>
            <person name="Mujic A.B."/>
            <person name="Kuo A."/>
            <person name="Tritt A."/>
            <person name="Lipzen A."/>
            <person name="Chen C."/>
            <person name="Johnson J."/>
            <person name="Sharma A."/>
            <person name="Barry K."/>
            <person name="Grigoriev I.V."/>
            <person name="Spatafora J.W."/>
        </authorList>
    </citation>
    <scope>NUCLEOTIDE SEQUENCE [LARGE SCALE GENOMIC DNA]</scope>
    <source>
        <strain evidence="2 3">AM-OR11-056</strain>
    </source>
</reference>
<feature type="transmembrane region" description="Helical" evidence="1">
    <location>
        <begin position="121"/>
        <end position="143"/>
    </location>
</feature>
<name>A0A1J8QA11_9AGAM</name>
<protein>
    <recommendedName>
        <fullName evidence="4">Major facilitator superfamily (MFS) profile domain-containing protein</fullName>
    </recommendedName>
</protein>
<comment type="caution">
    <text evidence="2">The sequence shown here is derived from an EMBL/GenBank/DDBJ whole genome shotgun (WGS) entry which is preliminary data.</text>
</comment>
<evidence type="ECO:0000313" key="3">
    <source>
        <dbReference type="Proteomes" id="UP000183567"/>
    </source>
</evidence>
<dbReference type="OrthoDB" id="2015447at2759"/>
<accession>A0A1J8QA11</accession>
<feature type="transmembrane region" description="Helical" evidence="1">
    <location>
        <begin position="81"/>
        <end position="101"/>
    </location>
</feature>
<evidence type="ECO:0000313" key="2">
    <source>
        <dbReference type="EMBL" id="OJA17511.1"/>
    </source>
</evidence>
<organism evidence="2 3">
    <name type="scientific">Rhizopogon vesiculosus</name>
    <dbReference type="NCBI Taxonomy" id="180088"/>
    <lineage>
        <taxon>Eukaryota</taxon>
        <taxon>Fungi</taxon>
        <taxon>Dikarya</taxon>
        <taxon>Basidiomycota</taxon>
        <taxon>Agaricomycotina</taxon>
        <taxon>Agaricomycetes</taxon>
        <taxon>Agaricomycetidae</taxon>
        <taxon>Boletales</taxon>
        <taxon>Suillineae</taxon>
        <taxon>Rhizopogonaceae</taxon>
        <taxon>Rhizopogon</taxon>
    </lineage>
</organism>
<dbReference type="STRING" id="180088.A0A1J8QA11"/>
<dbReference type="AlphaFoldDB" id="A0A1J8QA11"/>
<feature type="non-terminal residue" evidence="2">
    <location>
        <position position="145"/>
    </location>
</feature>
<evidence type="ECO:0000256" key="1">
    <source>
        <dbReference type="SAM" id="Phobius"/>
    </source>
</evidence>
<keyword evidence="1" id="KW-1133">Transmembrane helix</keyword>
<keyword evidence="1" id="KW-0472">Membrane</keyword>
<evidence type="ECO:0008006" key="4">
    <source>
        <dbReference type="Google" id="ProtNLM"/>
    </source>
</evidence>
<keyword evidence="1" id="KW-0812">Transmembrane</keyword>
<gene>
    <name evidence="2" type="ORF">AZE42_10177</name>
</gene>
<sequence>MAGIFVGFWALVAAYFEDIPRSQTILELRSATDSKASVVVDEATGQDTELPTFLSSPSTPSPSPIDESFRAQLSLITRSQWGVIACMCWFAMLCFFIMSSWEANLPVFGAAAANLHWSPFAAGNFIALGGITCFPFLLANLLAAR</sequence>
<dbReference type="Proteomes" id="UP000183567">
    <property type="component" value="Unassembled WGS sequence"/>
</dbReference>
<proteinExistence type="predicted"/>